<feature type="compositionally biased region" description="Polar residues" evidence="11">
    <location>
        <begin position="732"/>
        <end position="750"/>
    </location>
</feature>
<evidence type="ECO:0000313" key="12">
    <source>
        <dbReference type="EMBL" id="CAY71866.1"/>
    </source>
</evidence>
<feature type="compositionally biased region" description="Basic and acidic residues" evidence="11">
    <location>
        <begin position="781"/>
        <end position="804"/>
    </location>
</feature>
<evidence type="ECO:0000256" key="5">
    <source>
        <dbReference type="ARBA" id="ARBA00022824"/>
    </source>
</evidence>
<feature type="region of interest" description="Disordered" evidence="11">
    <location>
        <begin position="461"/>
        <end position="508"/>
    </location>
</feature>
<feature type="transmembrane region" description="Helical" evidence="10">
    <location>
        <begin position="338"/>
        <end position="359"/>
    </location>
</feature>
<dbReference type="HOGENOM" id="CLU_293027_0_0_1"/>
<feature type="compositionally biased region" description="Basic and acidic residues" evidence="11">
    <location>
        <begin position="843"/>
        <end position="860"/>
    </location>
</feature>
<evidence type="ECO:0000256" key="11">
    <source>
        <dbReference type="SAM" id="MobiDB-lite"/>
    </source>
</evidence>
<dbReference type="GeneID" id="8200871"/>
<gene>
    <name evidence="12" type="ordered locus">PAS_chr4_0606</name>
</gene>
<keyword evidence="13" id="KW-1185">Reference proteome</keyword>
<evidence type="ECO:0000256" key="1">
    <source>
        <dbReference type="ARBA" id="ARBA00022448"/>
    </source>
</evidence>
<dbReference type="InterPro" id="IPR045260">
    <property type="entry name" value="Sec12-like"/>
</dbReference>
<evidence type="ECO:0000256" key="10">
    <source>
        <dbReference type="RuleBase" id="RU369019"/>
    </source>
</evidence>
<dbReference type="STRING" id="644223.C4R8E1"/>
<dbReference type="Proteomes" id="UP000000314">
    <property type="component" value="Chromosome 4"/>
</dbReference>
<feature type="compositionally biased region" description="Acidic residues" evidence="11">
    <location>
        <begin position="949"/>
        <end position="1031"/>
    </location>
</feature>
<evidence type="ECO:0000256" key="4">
    <source>
        <dbReference type="ARBA" id="ARBA00022737"/>
    </source>
</evidence>
<dbReference type="GO" id="GO:0005789">
    <property type="term" value="C:endoplasmic reticulum membrane"/>
    <property type="evidence" value="ECO:0007669"/>
    <property type="project" value="UniProtKB-SubCell"/>
</dbReference>
<keyword evidence="2 10" id="KW-0853">WD repeat</keyword>
<feature type="compositionally biased region" description="Basic and acidic residues" evidence="11">
    <location>
        <begin position="924"/>
        <end position="940"/>
    </location>
</feature>
<dbReference type="AlphaFoldDB" id="C4R8E1"/>
<reference evidence="12 13" key="1">
    <citation type="journal article" date="2009" name="Nat. Biotechnol.">
        <title>Genome sequence of the recombinant protein production host Pichia pastoris.</title>
        <authorList>
            <person name="De Schutter K."/>
            <person name="Lin Y.C."/>
            <person name="Tiels P."/>
            <person name="Van Hecke A."/>
            <person name="Glinka S."/>
            <person name="Weber-Lehmann J."/>
            <person name="Rouze P."/>
            <person name="Van de Peer Y."/>
            <person name="Callewaert N."/>
        </authorList>
    </citation>
    <scope>NUCLEOTIDE SEQUENCE [LARGE SCALE GENOMIC DNA]</scope>
    <source>
        <strain evidence="13">GS115 / ATCC 20864</strain>
    </source>
</reference>
<dbReference type="PANTHER" id="PTHR23284:SF0">
    <property type="entry name" value="PROLACTIN REGULATORY ELEMENT-BINDING PROTEIN"/>
    <property type="match status" value="1"/>
</dbReference>
<feature type="compositionally biased region" description="Acidic residues" evidence="11">
    <location>
        <begin position="767"/>
        <end position="780"/>
    </location>
</feature>
<accession>C4R8E1</accession>
<dbReference type="OrthoDB" id="2013972at2759"/>
<proteinExistence type="inferred from homology"/>
<keyword evidence="1 10" id="KW-0813">Transport</keyword>
<dbReference type="GO" id="GO:0006888">
    <property type="term" value="P:endoplasmic reticulum to Golgi vesicle-mediated transport"/>
    <property type="evidence" value="ECO:0007669"/>
    <property type="project" value="UniProtKB-UniRule"/>
</dbReference>
<dbReference type="InterPro" id="IPR036322">
    <property type="entry name" value="WD40_repeat_dom_sf"/>
</dbReference>
<feature type="compositionally biased region" description="Basic residues" evidence="11">
    <location>
        <begin position="489"/>
        <end position="501"/>
    </location>
</feature>
<feature type="compositionally biased region" description="Polar residues" evidence="11">
    <location>
        <begin position="864"/>
        <end position="885"/>
    </location>
</feature>
<protein>
    <recommendedName>
        <fullName evidence="10">Guanine nucleotide-exchange factor SEC12</fullName>
    </recommendedName>
</protein>
<feature type="compositionally biased region" description="Polar residues" evidence="11">
    <location>
        <begin position="892"/>
        <end position="905"/>
    </location>
</feature>
<evidence type="ECO:0000256" key="2">
    <source>
        <dbReference type="ARBA" id="ARBA00022574"/>
    </source>
</evidence>
<dbReference type="RefSeq" id="XP_002494045.1">
    <property type="nucleotide sequence ID" value="XM_002494000.1"/>
</dbReference>
<keyword evidence="4 10" id="KW-0677">Repeat</keyword>
<dbReference type="GO" id="GO:0015031">
    <property type="term" value="P:protein transport"/>
    <property type="evidence" value="ECO:0007669"/>
    <property type="project" value="UniProtKB-KW"/>
</dbReference>
<keyword evidence="3 10" id="KW-0812">Transmembrane</keyword>
<evidence type="ECO:0000256" key="3">
    <source>
        <dbReference type="ARBA" id="ARBA00022692"/>
    </source>
</evidence>
<evidence type="ECO:0000313" key="13">
    <source>
        <dbReference type="Proteomes" id="UP000000314"/>
    </source>
</evidence>
<keyword evidence="8 10" id="KW-1133">Transmembrane helix</keyword>
<feature type="compositionally biased region" description="Polar residues" evidence="11">
    <location>
        <begin position="461"/>
        <end position="480"/>
    </location>
</feature>
<dbReference type="InterPro" id="IPR015943">
    <property type="entry name" value="WD40/YVTN_repeat-like_dom_sf"/>
</dbReference>
<dbReference type="SUPFAM" id="SSF50978">
    <property type="entry name" value="WD40 repeat-like"/>
    <property type="match status" value="1"/>
</dbReference>
<evidence type="ECO:0000256" key="8">
    <source>
        <dbReference type="ARBA" id="ARBA00022989"/>
    </source>
</evidence>
<feature type="region of interest" description="Disordered" evidence="11">
    <location>
        <begin position="683"/>
        <end position="808"/>
    </location>
</feature>
<comment type="function">
    <text evidence="10">Guanine nucleotide-exchange factor (GEF) required for the formation or budding of transport vesicles from the ER.</text>
</comment>
<dbReference type="GO" id="GO:0003400">
    <property type="term" value="P:regulation of COPII vesicle coating"/>
    <property type="evidence" value="ECO:0007669"/>
    <property type="project" value="UniProtKB-UniRule"/>
</dbReference>
<dbReference type="GO" id="GO:0000139">
    <property type="term" value="C:Golgi membrane"/>
    <property type="evidence" value="ECO:0007669"/>
    <property type="project" value="UniProtKB-SubCell"/>
</dbReference>
<evidence type="ECO:0000256" key="7">
    <source>
        <dbReference type="ARBA" id="ARBA00022927"/>
    </source>
</evidence>
<dbReference type="OMA" id="ENINHDE"/>
<keyword evidence="7 10" id="KW-0653">Protein transport</keyword>
<dbReference type="InParanoid" id="C4R8E1"/>
<dbReference type="PANTHER" id="PTHR23284">
    <property type="entry name" value="PROLACTIN REGULATORY ELEMENT BINDING PROTEIN"/>
    <property type="match status" value="1"/>
</dbReference>
<evidence type="ECO:0000256" key="6">
    <source>
        <dbReference type="ARBA" id="ARBA00022892"/>
    </source>
</evidence>
<dbReference type="GO" id="GO:0005085">
    <property type="term" value="F:guanyl-nucleotide exchange factor activity"/>
    <property type="evidence" value="ECO:0007669"/>
    <property type="project" value="InterPro"/>
</dbReference>
<feature type="region of interest" description="Disordered" evidence="11">
    <location>
        <begin position="837"/>
        <end position="1038"/>
    </location>
</feature>
<organism evidence="12 13">
    <name type="scientific">Komagataella phaffii (strain GS115 / ATCC 20864)</name>
    <name type="common">Yeast</name>
    <name type="synonym">Pichia pastoris</name>
    <dbReference type="NCBI Taxonomy" id="644223"/>
    <lineage>
        <taxon>Eukaryota</taxon>
        <taxon>Fungi</taxon>
        <taxon>Dikarya</taxon>
        <taxon>Ascomycota</taxon>
        <taxon>Saccharomycotina</taxon>
        <taxon>Pichiomycetes</taxon>
        <taxon>Pichiales</taxon>
        <taxon>Pichiaceae</taxon>
        <taxon>Komagataella</taxon>
    </lineage>
</organism>
<sequence>MMKPYTLDTGYPVYGAKFITKRTLLTAGGGGEGNNGIPNKLSGFRIDFTKVKAVQKFRELTLSANEDCPMSLDAANNVILLGVNENTSSIKQGKNNHLRKFGYINHHLKYLDKQQLSNSRDNRDYQKFTHLSSDASVACIATSKVPTTIYVVDPQTLEKKFDLETGVDVKDMHISPDGKIVCYVCANSLHGYSTVTAKLLFKDDSFKNHTLMKVKFLDQHHLLIVGSQKQGISLIHYSLAKNSIVNSRVISKKLKGVTSLDTRNGVIALSGNDNSLLLIKVSNLKPIKQFNKIHKFSITSCCFNKTGDLLATVSAANTVSVMEIPKGLATKKSLPRKIFNYFILTVFMAILAIVLQWSIENGHLQHAWQKLLNGDVIDSSRYFKVESIPDEELSASLLESSYSGLSSETKSVTDAISASVPIIETTVDTTTTSNSVRRTIPEGYSTAKEFQPDKIKLYKSSLDSDPSADSTGSFTVSITETQSSSIKPQKSKKTKKLKKKTSSTATPGSSTALVETLIVSTSPQSVDTSLSVTSPVASSTAQDSYLTSSAHSALTTKGAKKLKKKRKIKTKTVKTTKTTETETETETIVQDDLADITISSDIVSDISSEVSNSETVVQEGLPTEVIESLLNKDPTVDEPIAEESAIIDLPLGKPVTEKLTLDTQEAIESSVDEPAIGIDIEDAIVADEKEEPLTADDAVLDGEEREIEDPDEIPSEVLTDVADSPEEYQDDININNSQEATSTHDSNVSEETAAPVEETQESVGTDDQAEPEKFDEEEKTENEHQYEKDDHSELAEETQESHDDQVDEVEEVLEEVKDFLGETKDVLEEAKFVLEEAQEGAEVSDKTELTEQDETEKFIESSDALRSSVGTVEATEQTTATSVDPNTEIDTKTTSEAVIESNTPVENEESTVEDREINSSIDEIAEKSISQEEIVSKLEDSSSENNEGEREEEEIEESEDEKAGDIEEEEEEYEDDDDEYENVGTEEEKDEEEVQGDHEEQEDEEEVDDEEEEDDDEDEEDEDEDEDEEGENINHDEL</sequence>
<dbReference type="SMR" id="C4R8E1"/>
<feature type="compositionally biased region" description="Acidic residues" evidence="11">
    <location>
        <begin position="683"/>
        <end position="714"/>
    </location>
</feature>
<dbReference type="KEGG" id="ppa:PAS_chr4_0606"/>
<dbReference type="eggNOG" id="KOG0771">
    <property type="taxonomic scope" value="Eukaryota"/>
</dbReference>
<comment type="subcellular location">
    <subcellularLocation>
        <location evidence="10">Endoplasmic reticulum membrane</location>
        <topology evidence="10">Single-pass type II membrane protein</topology>
    </subcellularLocation>
    <subcellularLocation>
        <location evidence="10">Golgi apparatus membrane</location>
        <topology evidence="10">Single-pass type II membrane protein</topology>
    </subcellularLocation>
</comment>
<evidence type="ECO:0000256" key="9">
    <source>
        <dbReference type="ARBA" id="ARBA00023136"/>
    </source>
</evidence>
<keyword evidence="6" id="KW-0931">ER-Golgi transport</keyword>
<keyword evidence="9 10" id="KW-0472">Membrane</keyword>
<dbReference type="Gene3D" id="2.130.10.10">
    <property type="entry name" value="YVTN repeat-like/Quinoprotein amine dehydrogenase"/>
    <property type="match status" value="1"/>
</dbReference>
<dbReference type="FunCoup" id="C4R8E1">
    <property type="interactions" value="198"/>
</dbReference>
<keyword evidence="5 10" id="KW-0256">Endoplasmic reticulum</keyword>
<comment type="similarity">
    <text evidence="10">Belongs to the WD repeat SEC12 family.</text>
</comment>
<name>C4R8E1_KOMPG</name>
<dbReference type="EMBL" id="FN392322">
    <property type="protein sequence ID" value="CAY71866.1"/>
    <property type="molecule type" value="Genomic_DNA"/>
</dbReference>